<evidence type="ECO:0000256" key="1">
    <source>
        <dbReference type="ARBA" id="ARBA00022801"/>
    </source>
</evidence>
<protein>
    <recommendedName>
        <fullName evidence="2">RNA 2',3'-cyclic phosphodiesterase</fullName>
        <shortName evidence="2">RNA 2',3'-CPDase</shortName>
        <ecNumber evidence="2">3.1.4.58</ecNumber>
    </recommendedName>
</protein>
<dbReference type="EMBL" id="FTOO01000004">
    <property type="protein sequence ID" value="SIS78415.1"/>
    <property type="molecule type" value="Genomic_DNA"/>
</dbReference>
<dbReference type="PANTHER" id="PTHR35561">
    <property type="entry name" value="RNA 2',3'-CYCLIC PHOSPHODIESTERASE"/>
    <property type="match status" value="1"/>
</dbReference>
<feature type="active site" description="Proton acceptor" evidence="2">
    <location>
        <position position="133"/>
    </location>
</feature>
<name>A0A1N7LX48_9BACL</name>
<dbReference type="NCBIfam" id="TIGR02258">
    <property type="entry name" value="2_5_ligase"/>
    <property type="match status" value="1"/>
</dbReference>
<dbReference type="SUPFAM" id="SSF55144">
    <property type="entry name" value="LigT-like"/>
    <property type="match status" value="1"/>
</dbReference>
<dbReference type="Gene3D" id="3.90.1140.10">
    <property type="entry name" value="Cyclic phosphodiesterase"/>
    <property type="match status" value="1"/>
</dbReference>
<sequence length="200" mass="22693">MKRRLFYGLELPAAWKDALAARCELIRQEGQVVARNWSRKDLYHLTVLFLGAVDESRWEDVCQAGERAASAQAPFRLTTGPFGAFARSRVFWLGLDDLASQMEELAGLHERVAAEVRAALPDVTIEERPYRPHITLARELRQGVRAAWPDVAMDPPLSHEFTELCLFESTRVGEQLWYPVLKRFPFCGASALRTPKDPGR</sequence>
<dbReference type="AlphaFoldDB" id="A0A1N7LX48"/>
<keyword evidence="3" id="KW-0436">Ligase</keyword>
<accession>A0A1N7LX48</accession>
<feature type="short sequence motif" description="HXTX 1" evidence="2">
    <location>
        <begin position="44"/>
        <end position="47"/>
    </location>
</feature>
<dbReference type="HAMAP" id="MF_01940">
    <property type="entry name" value="RNA_CPDase"/>
    <property type="match status" value="1"/>
</dbReference>
<proteinExistence type="inferred from homology"/>
<dbReference type="EC" id="3.1.4.58" evidence="2"/>
<dbReference type="RefSeq" id="WP_076346089.1">
    <property type="nucleotide sequence ID" value="NZ_FTOO01000004.1"/>
</dbReference>
<evidence type="ECO:0000313" key="3">
    <source>
        <dbReference type="EMBL" id="SIS78415.1"/>
    </source>
</evidence>
<comment type="similarity">
    <text evidence="2">Belongs to the 2H phosphoesterase superfamily. ThpR family.</text>
</comment>
<dbReference type="InterPro" id="IPR009097">
    <property type="entry name" value="Cyclic_Pdiesterase"/>
</dbReference>
<reference evidence="4" key="1">
    <citation type="submission" date="2017-01" db="EMBL/GenBank/DDBJ databases">
        <authorList>
            <person name="Varghese N."/>
            <person name="Submissions S."/>
        </authorList>
    </citation>
    <scope>NUCLEOTIDE SEQUENCE [LARGE SCALE GENOMIC DNA]</scope>
    <source>
        <strain evidence="4">DSM 16176</strain>
    </source>
</reference>
<evidence type="ECO:0000313" key="4">
    <source>
        <dbReference type="Proteomes" id="UP000186156"/>
    </source>
</evidence>
<dbReference type="GO" id="GO:0004113">
    <property type="term" value="F:2',3'-cyclic-nucleotide 3'-phosphodiesterase activity"/>
    <property type="evidence" value="ECO:0007669"/>
    <property type="project" value="InterPro"/>
</dbReference>
<keyword evidence="4" id="KW-1185">Reference proteome</keyword>
<dbReference type="STRING" id="252246.SAMN05421799_10447"/>
<dbReference type="OrthoDB" id="9789350at2"/>
<dbReference type="GO" id="GO:0016874">
    <property type="term" value="F:ligase activity"/>
    <property type="evidence" value="ECO:0007669"/>
    <property type="project" value="UniProtKB-KW"/>
</dbReference>
<feature type="short sequence motif" description="HXTX 2" evidence="2">
    <location>
        <begin position="133"/>
        <end position="136"/>
    </location>
</feature>
<keyword evidence="1 2" id="KW-0378">Hydrolase</keyword>
<gene>
    <name evidence="3" type="ORF">SAMN05421799_10447</name>
</gene>
<dbReference type="Proteomes" id="UP000186156">
    <property type="component" value="Unassembled WGS sequence"/>
</dbReference>
<comment type="catalytic activity">
    <reaction evidence="2">
        <text>a 3'-end 2',3'-cyclophospho-ribonucleotide-RNA + H2O = a 3'-end 2'-phospho-ribonucleotide-RNA + H(+)</text>
        <dbReference type="Rhea" id="RHEA:11828"/>
        <dbReference type="Rhea" id="RHEA-COMP:10464"/>
        <dbReference type="Rhea" id="RHEA-COMP:17353"/>
        <dbReference type="ChEBI" id="CHEBI:15377"/>
        <dbReference type="ChEBI" id="CHEBI:15378"/>
        <dbReference type="ChEBI" id="CHEBI:83064"/>
        <dbReference type="ChEBI" id="CHEBI:173113"/>
        <dbReference type="EC" id="3.1.4.58"/>
    </reaction>
</comment>
<dbReference type="InterPro" id="IPR004175">
    <property type="entry name" value="RNA_CPDase"/>
</dbReference>
<comment type="function">
    <text evidence="2">Hydrolyzes RNA 2',3'-cyclic phosphodiester to an RNA 2'-phosphomonoester.</text>
</comment>
<feature type="active site" description="Proton donor" evidence="2">
    <location>
        <position position="44"/>
    </location>
</feature>
<dbReference type="PANTHER" id="PTHR35561:SF1">
    <property type="entry name" value="RNA 2',3'-CYCLIC PHOSPHODIESTERASE"/>
    <property type="match status" value="1"/>
</dbReference>
<organism evidence="3 4">
    <name type="scientific">Alicyclobacillus vulcanalis</name>
    <dbReference type="NCBI Taxonomy" id="252246"/>
    <lineage>
        <taxon>Bacteria</taxon>
        <taxon>Bacillati</taxon>
        <taxon>Bacillota</taxon>
        <taxon>Bacilli</taxon>
        <taxon>Bacillales</taxon>
        <taxon>Alicyclobacillaceae</taxon>
        <taxon>Alicyclobacillus</taxon>
    </lineage>
</organism>
<dbReference type="GO" id="GO:0008664">
    <property type="term" value="F:RNA 2',3'-cyclic 3'-phosphodiesterase activity"/>
    <property type="evidence" value="ECO:0007669"/>
    <property type="project" value="UniProtKB-EC"/>
</dbReference>
<evidence type="ECO:0000256" key="2">
    <source>
        <dbReference type="HAMAP-Rule" id="MF_01940"/>
    </source>
</evidence>
<dbReference type="Pfam" id="PF13563">
    <property type="entry name" value="2_5_RNA_ligase2"/>
    <property type="match status" value="1"/>
</dbReference>